<evidence type="ECO:0000256" key="1">
    <source>
        <dbReference type="SAM" id="SignalP"/>
    </source>
</evidence>
<sequence length="765" mass="82845">MPKTFLQLIVISFLAWGTMWHPAQAQNSPFITRWDLSKTGGTATTLTFGVATAGTVSYTWQQVGGAASGSGTFSGSALTITNLPANAIIDLSINPINFQRININYGTDRQRLMEIKQWGTVAWTSMQRAFYGCSNMTLTATDTPNFAAVTDMSYMFAVCCAFNQSVSNFNTVAVTDMSGMFAFCNSFNQSVSNFNTSAVTNMSAMFLGCSAFNQSVSNFNTSAVTNMNSMFSDCSLFNQSVSNFNTEKVTNMSFMFAVCRAFNQSVRNFNTEKVTNMSGMFEGCSSFNQSVSSFNTEKVTHMNNMFWGCNVFNQSVSNFNTAAVTDMRGMFYNCHAFNQSVSNFNTEKVTLMNNMFWGCNTFNQSVSNFNTEKVTDMNYMFLGCITFNQSVSNFNTAAVTDMSGMFMGCSLFNRSVSNFNTEMVTNMSYMFFGCSNFNQSLSNFNTTAVTNMSYMFYRCPAFNQSVSNFNTEKVTDMSYMFADCSAFNQSVSNFNTLAVTNIRFMFSECSAFNQSVSNFNTEKVTDMSYMFSGCSAFNQSLASWGSQLNANVDLGGFLNNCGMSGANYDATLKAFAAGSVTDRNMGASDLKYCDAETARKLLTTPVASGGKGWSIWGDSKNCTVPAVIAISPERPAICPGTSITLAASGCAGTVTWLGGASPQTGASITVSPALTTSYSANCSTGGTETVTVKVATNTLAVGYNVVTEKERFKASTTLTSNKKVGNVSFTPNANVVYEAGNSITLLPGFSAEKASTFLAEIKGCQ</sequence>
<feature type="signal peptide" evidence="1">
    <location>
        <begin position="1"/>
        <end position="25"/>
    </location>
</feature>
<dbReference type="NCBIfam" id="TIGR02167">
    <property type="entry name" value="Liste_lipo_26"/>
    <property type="match status" value="12"/>
</dbReference>
<evidence type="ECO:0000313" key="3">
    <source>
        <dbReference type="Proteomes" id="UP000541352"/>
    </source>
</evidence>
<dbReference type="Pfam" id="PF03382">
    <property type="entry name" value="DUF285"/>
    <property type="match status" value="3"/>
</dbReference>
<reference evidence="2 3" key="1">
    <citation type="submission" date="2020-08" db="EMBL/GenBank/DDBJ databases">
        <title>Genomic Encyclopedia of Type Strains, Phase IV (KMG-IV): sequencing the most valuable type-strain genomes for metagenomic binning, comparative biology and taxonomic classification.</title>
        <authorList>
            <person name="Goeker M."/>
        </authorList>
    </citation>
    <scope>NUCLEOTIDE SEQUENCE [LARGE SCALE GENOMIC DNA]</scope>
    <source>
        <strain evidence="2 3">DSM 17976</strain>
    </source>
</reference>
<dbReference type="InterPro" id="IPR011889">
    <property type="entry name" value="Liste_lipo_26"/>
</dbReference>
<dbReference type="AlphaFoldDB" id="A0A7W5ZJM7"/>
<evidence type="ECO:0000313" key="2">
    <source>
        <dbReference type="EMBL" id="MBB3837079.1"/>
    </source>
</evidence>
<protein>
    <submittedName>
        <fullName evidence="2">Surface protein</fullName>
    </submittedName>
</protein>
<proteinExistence type="predicted"/>
<keyword evidence="3" id="KW-1185">Reference proteome</keyword>
<dbReference type="InterPro" id="IPR055015">
    <property type="entry name" value="GCX_COOH"/>
</dbReference>
<dbReference type="Proteomes" id="UP000541352">
    <property type="component" value="Unassembled WGS sequence"/>
</dbReference>
<dbReference type="NCBIfam" id="NF045639">
    <property type="entry name" value="GCX_COOH"/>
    <property type="match status" value="1"/>
</dbReference>
<dbReference type="RefSeq" id="WP_183971845.1">
    <property type="nucleotide sequence ID" value="NZ_JACIBY010000002.1"/>
</dbReference>
<keyword evidence="1" id="KW-0732">Signal</keyword>
<dbReference type="EMBL" id="JACIBY010000002">
    <property type="protein sequence ID" value="MBB3837079.1"/>
    <property type="molecule type" value="Genomic_DNA"/>
</dbReference>
<gene>
    <name evidence="2" type="ORF">FHS57_001073</name>
</gene>
<name>A0A7W5ZJM7_9BACT</name>
<accession>A0A7W5ZJM7</accession>
<dbReference type="InterPro" id="IPR005046">
    <property type="entry name" value="DUF285"/>
</dbReference>
<feature type="chain" id="PRO_5030988197" evidence="1">
    <location>
        <begin position="26"/>
        <end position="765"/>
    </location>
</feature>
<organism evidence="2 3">
    <name type="scientific">Runella defluvii</name>
    <dbReference type="NCBI Taxonomy" id="370973"/>
    <lineage>
        <taxon>Bacteria</taxon>
        <taxon>Pseudomonadati</taxon>
        <taxon>Bacteroidota</taxon>
        <taxon>Cytophagia</taxon>
        <taxon>Cytophagales</taxon>
        <taxon>Spirosomataceae</taxon>
        <taxon>Runella</taxon>
    </lineage>
</organism>
<comment type="caution">
    <text evidence="2">The sequence shown here is derived from an EMBL/GenBank/DDBJ whole genome shotgun (WGS) entry which is preliminary data.</text>
</comment>